<dbReference type="HOGENOM" id="CLU_766074_0_0_1"/>
<accession>W7XIC6</accession>
<keyword evidence="15" id="KW-0175">Coiled coil</keyword>
<dbReference type="InParanoid" id="W7XIC6"/>
<evidence type="ECO:0000256" key="7">
    <source>
        <dbReference type="ARBA" id="ARBA00022792"/>
    </source>
</evidence>
<keyword evidence="5" id="KW-0107">Calcium channel</keyword>
<evidence type="ECO:0000256" key="8">
    <source>
        <dbReference type="ARBA" id="ARBA00022837"/>
    </source>
</evidence>
<comment type="subcellular location">
    <subcellularLocation>
        <location evidence="1">Mitochondrion inner membrane</location>
        <topology evidence="1">Multi-pass membrane protein</topology>
    </subcellularLocation>
</comment>
<dbReference type="GO" id="GO:0005262">
    <property type="term" value="F:calcium channel activity"/>
    <property type="evidence" value="ECO:0007669"/>
    <property type="project" value="UniProtKB-KW"/>
</dbReference>
<dbReference type="OMA" id="QTIMEFQ"/>
<comment type="catalytic activity">
    <reaction evidence="14">
        <text>Ca(2+)(in) = Ca(2+)(out)</text>
        <dbReference type="Rhea" id="RHEA:29671"/>
        <dbReference type="ChEBI" id="CHEBI:29108"/>
    </reaction>
</comment>
<dbReference type="GeneID" id="24440712"/>
<dbReference type="Pfam" id="PF04678">
    <property type="entry name" value="MCU"/>
    <property type="match status" value="1"/>
</dbReference>
<keyword evidence="6 16" id="KW-0812">Transmembrane</keyword>
<evidence type="ECO:0000313" key="18">
    <source>
        <dbReference type="EMBL" id="EWS73179.1"/>
    </source>
</evidence>
<keyword evidence="13" id="KW-0407">Ion channel</keyword>
<dbReference type="GO" id="GO:0036444">
    <property type="term" value="P:calcium import into the mitochondrion"/>
    <property type="evidence" value="ECO:0007669"/>
    <property type="project" value="UniProtKB-ARBA"/>
</dbReference>
<keyword evidence="9 16" id="KW-1133">Transmembrane helix</keyword>
<dbReference type="PANTHER" id="PTHR13462">
    <property type="entry name" value="CALCIUM UNIPORTER PROTEIN, MITOCHONDRIAL"/>
    <property type="match status" value="1"/>
</dbReference>
<keyword evidence="3" id="KW-0813">Transport</keyword>
<evidence type="ECO:0000256" key="3">
    <source>
        <dbReference type="ARBA" id="ARBA00022448"/>
    </source>
</evidence>
<feature type="coiled-coil region" evidence="15">
    <location>
        <begin position="197"/>
        <end position="224"/>
    </location>
</feature>
<evidence type="ECO:0000256" key="14">
    <source>
        <dbReference type="ARBA" id="ARBA00036634"/>
    </source>
</evidence>
<evidence type="ECO:0000259" key="17">
    <source>
        <dbReference type="Pfam" id="PF04678"/>
    </source>
</evidence>
<dbReference type="AlphaFoldDB" id="W7XIC6"/>
<evidence type="ECO:0000256" key="4">
    <source>
        <dbReference type="ARBA" id="ARBA00022568"/>
    </source>
</evidence>
<dbReference type="KEGG" id="tet:TTHERM_000794659"/>
<keyword evidence="11" id="KW-0496">Mitochondrion</keyword>
<evidence type="ECO:0000256" key="11">
    <source>
        <dbReference type="ARBA" id="ARBA00023128"/>
    </source>
</evidence>
<comment type="similarity">
    <text evidence="2">Belongs to the MCU (TC 1.A.77) family.</text>
</comment>
<evidence type="ECO:0000256" key="12">
    <source>
        <dbReference type="ARBA" id="ARBA00023136"/>
    </source>
</evidence>
<dbReference type="PANTHER" id="PTHR13462:SF10">
    <property type="entry name" value="CALCIUM UNIPORTER PROTEIN, MITOCHONDRIAL"/>
    <property type="match status" value="1"/>
</dbReference>
<organism evidence="18 19">
    <name type="scientific">Tetrahymena thermophila (strain SB210)</name>
    <dbReference type="NCBI Taxonomy" id="312017"/>
    <lineage>
        <taxon>Eukaryota</taxon>
        <taxon>Sar</taxon>
        <taxon>Alveolata</taxon>
        <taxon>Ciliophora</taxon>
        <taxon>Intramacronucleata</taxon>
        <taxon>Oligohymenophorea</taxon>
        <taxon>Hymenostomatida</taxon>
        <taxon>Tetrahymenina</taxon>
        <taxon>Tetrahymenidae</taxon>
        <taxon>Tetrahymena</taxon>
    </lineage>
</organism>
<dbReference type="GO" id="GO:1990246">
    <property type="term" value="C:uniplex complex"/>
    <property type="evidence" value="ECO:0007669"/>
    <property type="project" value="TreeGrafter"/>
</dbReference>
<evidence type="ECO:0000256" key="16">
    <source>
        <dbReference type="SAM" id="Phobius"/>
    </source>
</evidence>
<name>W7XIC6_TETTS</name>
<dbReference type="EMBL" id="GG662609">
    <property type="protein sequence ID" value="EWS73179.1"/>
    <property type="molecule type" value="Genomic_DNA"/>
</dbReference>
<evidence type="ECO:0000256" key="13">
    <source>
        <dbReference type="ARBA" id="ARBA00023303"/>
    </source>
</evidence>
<dbReference type="InterPro" id="IPR006769">
    <property type="entry name" value="MCU_C"/>
</dbReference>
<dbReference type="GO" id="GO:0051560">
    <property type="term" value="P:mitochondrial calcium ion homeostasis"/>
    <property type="evidence" value="ECO:0007669"/>
    <property type="project" value="InterPro"/>
</dbReference>
<evidence type="ECO:0000256" key="9">
    <source>
        <dbReference type="ARBA" id="ARBA00022989"/>
    </source>
</evidence>
<evidence type="ECO:0000256" key="5">
    <source>
        <dbReference type="ARBA" id="ARBA00022673"/>
    </source>
</evidence>
<gene>
    <name evidence="18" type="ORF">TTHERM_000794659</name>
</gene>
<keyword evidence="19" id="KW-1185">Reference proteome</keyword>
<dbReference type="InterPro" id="IPR039055">
    <property type="entry name" value="MCU_fam"/>
</dbReference>
<sequence length="363" mass="43154">MHKFLAQAFCKQNRFYKFPCYSFSKIQDKVIDVLRLEFDEKGYFINFPGRTMPVPLDMSVSEAQLDLFQKYRFGEIHFFNKDGDSYAVSTPLQLIIQDDFYINLENQFFYVVNTLNSHNVALGVQTIHDTNFNYKKIKDFCQVGGHTMQQQNVLQEFFGEFAEYLKKDSKELIDRQHLDLVIKSVLNKMSIKNSHRIQQLEKLIQVVEKRLSKEETDKKELDETLVQKKMRKFFKRFFGVVLAQIGLVQYGTYVFISWDFMEPITCLLGISDAIIAYSYWLFVNKKYGYDTLAERKIAKIQKSKYYTREVDESDIFAKKDILDYLYRQKYYHSNSLFEVLNIFADEKDLEKFTQKNSYLSNDK</sequence>
<reference evidence="19" key="1">
    <citation type="journal article" date="2006" name="PLoS Biol.">
        <title>Macronuclear genome sequence of the ciliate Tetrahymena thermophila, a model eukaryote.</title>
        <authorList>
            <person name="Eisen J.A."/>
            <person name="Coyne R.S."/>
            <person name="Wu M."/>
            <person name="Wu D."/>
            <person name="Thiagarajan M."/>
            <person name="Wortman J.R."/>
            <person name="Badger J.H."/>
            <person name="Ren Q."/>
            <person name="Amedeo P."/>
            <person name="Jones K.M."/>
            <person name="Tallon L.J."/>
            <person name="Delcher A.L."/>
            <person name="Salzberg S.L."/>
            <person name="Silva J.C."/>
            <person name="Haas B.J."/>
            <person name="Majoros W.H."/>
            <person name="Farzad M."/>
            <person name="Carlton J.M."/>
            <person name="Smith R.K. Jr."/>
            <person name="Garg J."/>
            <person name="Pearlman R.E."/>
            <person name="Karrer K.M."/>
            <person name="Sun L."/>
            <person name="Manning G."/>
            <person name="Elde N.C."/>
            <person name="Turkewitz A.P."/>
            <person name="Asai D.J."/>
            <person name="Wilkes D.E."/>
            <person name="Wang Y."/>
            <person name="Cai H."/>
            <person name="Collins K."/>
            <person name="Stewart B.A."/>
            <person name="Lee S.R."/>
            <person name="Wilamowska K."/>
            <person name="Weinberg Z."/>
            <person name="Ruzzo W.L."/>
            <person name="Wloga D."/>
            <person name="Gaertig J."/>
            <person name="Frankel J."/>
            <person name="Tsao C.-C."/>
            <person name="Gorovsky M.A."/>
            <person name="Keeling P.J."/>
            <person name="Waller R.F."/>
            <person name="Patron N.J."/>
            <person name="Cherry J.M."/>
            <person name="Stover N.A."/>
            <person name="Krieger C.J."/>
            <person name="del Toro C."/>
            <person name="Ryder H.F."/>
            <person name="Williamson S.C."/>
            <person name="Barbeau R.A."/>
            <person name="Hamilton E.P."/>
            <person name="Orias E."/>
        </authorList>
    </citation>
    <scope>NUCLEOTIDE SEQUENCE [LARGE SCALE GENOMIC DNA]</scope>
    <source>
        <strain evidence="19">SB210</strain>
    </source>
</reference>
<dbReference type="RefSeq" id="XP_012654299.1">
    <property type="nucleotide sequence ID" value="XM_012798845.1"/>
</dbReference>
<feature type="transmembrane region" description="Helical" evidence="16">
    <location>
        <begin position="237"/>
        <end position="256"/>
    </location>
</feature>
<dbReference type="GO" id="GO:0015292">
    <property type="term" value="F:uniporter activity"/>
    <property type="evidence" value="ECO:0007669"/>
    <property type="project" value="TreeGrafter"/>
</dbReference>
<keyword evidence="8" id="KW-0106">Calcium</keyword>
<evidence type="ECO:0000256" key="6">
    <source>
        <dbReference type="ARBA" id="ARBA00022692"/>
    </source>
</evidence>
<evidence type="ECO:0000256" key="15">
    <source>
        <dbReference type="SAM" id="Coils"/>
    </source>
</evidence>
<feature type="domain" description="Calcium uniporter protein C-terminal" evidence="17">
    <location>
        <begin position="156"/>
        <end position="311"/>
    </location>
</feature>
<evidence type="ECO:0000313" key="19">
    <source>
        <dbReference type="Proteomes" id="UP000009168"/>
    </source>
</evidence>
<dbReference type="OrthoDB" id="294580at2759"/>
<protein>
    <submittedName>
        <fullName evidence="18">Transmembrane protein, putative</fullName>
    </submittedName>
</protein>
<dbReference type="eggNOG" id="ENOG502SZ2C">
    <property type="taxonomic scope" value="Eukaryota"/>
</dbReference>
<keyword evidence="12 16" id="KW-0472">Membrane</keyword>
<feature type="transmembrane region" description="Helical" evidence="16">
    <location>
        <begin position="262"/>
        <end position="282"/>
    </location>
</feature>
<keyword evidence="4" id="KW-0109">Calcium transport</keyword>
<evidence type="ECO:0000256" key="2">
    <source>
        <dbReference type="ARBA" id="ARBA00005653"/>
    </source>
</evidence>
<dbReference type="Proteomes" id="UP000009168">
    <property type="component" value="Unassembled WGS sequence"/>
</dbReference>
<proteinExistence type="inferred from homology"/>
<evidence type="ECO:0000256" key="10">
    <source>
        <dbReference type="ARBA" id="ARBA00023065"/>
    </source>
</evidence>
<keyword evidence="10" id="KW-0406">Ion transport</keyword>
<keyword evidence="7" id="KW-0999">Mitochondrion inner membrane</keyword>
<evidence type="ECO:0000256" key="1">
    <source>
        <dbReference type="ARBA" id="ARBA00004448"/>
    </source>
</evidence>